<evidence type="ECO:0000313" key="2">
    <source>
        <dbReference type="EnsemblMetazoa" id="CLYHEMP021242.1"/>
    </source>
</evidence>
<feature type="compositionally biased region" description="Basic and acidic residues" evidence="1">
    <location>
        <begin position="274"/>
        <end position="291"/>
    </location>
</feature>
<reference evidence="2" key="1">
    <citation type="submission" date="2021-01" db="UniProtKB">
        <authorList>
            <consortium name="EnsemblMetazoa"/>
        </authorList>
    </citation>
    <scope>IDENTIFICATION</scope>
</reference>
<feature type="region of interest" description="Disordered" evidence="1">
    <location>
        <begin position="162"/>
        <end position="194"/>
    </location>
</feature>
<dbReference type="EnsemblMetazoa" id="CLYHEMT021242.1">
    <property type="protein sequence ID" value="CLYHEMP021242.1"/>
    <property type="gene ID" value="CLYHEMG021242"/>
</dbReference>
<feature type="region of interest" description="Disordered" evidence="1">
    <location>
        <begin position="243"/>
        <end position="295"/>
    </location>
</feature>
<protein>
    <submittedName>
        <fullName evidence="2">Uncharacterized protein</fullName>
    </submittedName>
</protein>
<dbReference type="Proteomes" id="UP000594262">
    <property type="component" value="Unplaced"/>
</dbReference>
<feature type="compositionally biased region" description="Polar residues" evidence="1">
    <location>
        <begin position="244"/>
        <end position="257"/>
    </location>
</feature>
<proteinExistence type="predicted"/>
<evidence type="ECO:0000313" key="3">
    <source>
        <dbReference type="Proteomes" id="UP000594262"/>
    </source>
</evidence>
<feature type="compositionally biased region" description="Polar residues" evidence="1">
    <location>
        <begin position="162"/>
        <end position="180"/>
    </location>
</feature>
<name>A0A7M5XEM9_9CNID</name>
<organism evidence="2 3">
    <name type="scientific">Clytia hemisphaerica</name>
    <dbReference type="NCBI Taxonomy" id="252671"/>
    <lineage>
        <taxon>Eukaryota</taxon>
        <taxon>Metazoa</taxon>
        <taxon>Cnidaria</taxon>
        <taxon>Hydrozoa</taxon>
        <taxon>Hydroidolina</taxon>
        <taxon>Leptothecata</taxon>
        <taxon>Obeliida</taxon>
        <taxon>Clytiidae</taxon>
        <taxon>Clytia</taxon>
    </lineage>
</organism>
<dbReference type="AlphaFoldDB" id="A0A7M5XEM9"/>
<feature type="region of interest" description="Disordered" evidence="1">
    <location>
        <begin position="1"/>
        <end position="43"/>
    </location>
</feature>
<evidence type="ECO:0000256" key="1">
    <source>
        <dbReference type="SAM" id="MobiDB-lite"/>
    </source>
</evidence>
<accession>A0A7M5XEM9</accession>
<feature type="compositionally biased region" description="Basic residues" evidence="1">
    <location>
        <begin position="1"/>
        <end position="10"/>
    </location>
</feature>
<keyword evidence="3" id="KW-1185">Reference proteome</keyword>
<sequence>MGNKLAKKQRREQGDEEKLNGQVRLISVTKKRSTPNSPLKQQEELTEQLGDQLITTDDATIQVEKGIEMIKTTNENEGNDISVESAQSAEIGNGTTISNEVSNLIENVDSLLIKETLINEESDSKTVDISTPNTDEIISSKLEEKDSNPPLPEIQINLDQPVSESLDSPDNINSNCNTKQSSDEENHVEEDLETNQENTIEALDSGEIQVYLQTNEDYIVQFYDSILADAFNEVIDFKRKDSQVSHTGFDNNSTTARPDSGYELASRGNRHHSPKDNHHIDNSENIRDRGKNKTSHNTVIIPKEGCLNSIDKDLENFEENTEPSLTTKLRKEILEFSEQLSIDILNHVRLALS</sequence>